<proteinExistence type="predicted"/>
<keyword evidence="1" id="KW-1133">Transmembrane helix</keyword>
<organism evidence="2 3">
    <name type="scientific">Ampelomyces quisqualis</name>
    <name type="common">Powdery mildew agent</name>
    <dbReference type="NCBI Taxonomy" id="50730"/>
    <lineage>
        <taxon>Eukaryota</taxon>
        <taxon>Fungi</taxon>
        <taxon>Dikarya</taxon>
        <taxon>Ascomycota</taxon>
        <taxon>Pezizomycotina</taxon>
        <taxon>Dothideomycetes</taxon>
        <taxon>Pleosporomycetidae</taxon>
        <taxon>Pleosporales</taxon>
        <taxon>Pleosporineae</taxon>
        <taxon>Phaeosphaeriaceae</taxon>
        <taxon>Ampelomyces</taxon>
    </lineage>
</organism>
<keyword evidence="1" id="KW-0812">Transmembrane</keyword>
<evidence type="ECO:0000313" key="3">
    <source>
        <dbReference type="Proteomes" id="UP000800096"/>
    </source>
</evidence>
<feature type="transmembrane region" description="Helical" evidence="1">
    <location>
        <begin position="15"/>
        <end position="32"/>
    </location>
</feature>
<reference evidence="2" key="1">
    <citation type="journal article" date="2020" name="Stud. Mycol.">
        <title>101 Dothideomycetes genomes: a test case for predicting lifestyles and emergence of pathogens.</title>
        <authorList>
            <person name="Haridas S."/>
            <person name="Albert R."/>
            <person name="Binder M."/>
            <person name="Bloem J."/>
            <person name="Labutti K."/>
            <person name="Salamov A."/>
            <person name="Andreopoulos B."/>
            <person name="Baker S."/>
            <person name="Barry K."/>
            <person name="Bills G."/>
            <person name="Bluhm B."/>
            <person name="Cannon C."/>
            <person name="Castanera R."/>
            <person name="Culley D."/>
            <person name="Daum C."/>
            <person name="Ezra D."/>
            <person name="Gonzalez J."/>
            <person name="Henrissat B."/>
            <person name="Kuo A."/>
            <person name="Liang C."/>
            <person name="Lipzen A."/>
            <person name="Lutzoni F."/>
            <person name="Magnuson J."/>
            <person name="Mondo S."/>
            <person name="Nolan M."/>
            <person name="Ohm R."/>
            <person name="Pangilinan J."/>
            <person name="Park H.-J."/>
            <person name="Ramirez L."/>
            <person name="Alfaro M."/>
            <person name="Sun H."/>
            <person name="Tritt A."/>
            <person name="Yoshinaga Y."/>
            <person name="Zwiers L.-H."/>
            <person name="Turgeon B."/>
            <person name="Goodwin S."/>
            <person name="Spatafora J."/>
            <person name="Crous P."/>
            <person name="Grigoriev I."/>
        </authorList>
    </citation>
    <scope>NUCLEOTIDE SEQUENCE</scope>
    <source>
        <strain evidence="2">HMLAC05119</strain>
    </source>
</reference>
<keyword evidence="1" id="KW-0472">Membrane</keyword>
<keyword evidence="3" id="KW-1185">Reference proteome</keyword>
<dbReference type="EMBL" id="ML979134">
    <property type="protein sequence ID" value="KAF1917788.1"/>
    <property type="molecule type" value="Genomic_DNA"/>
</dbReference>
<protein>
    <submittedName>
        <fullName evidence="2">Uncharacterized protein</fullName>
    </submittedName>
</protein>
<dbReference type="AlphaFoldDB" id="A0A6A5QSG3"/>
<gene>
    <name evidence="2" type="ORF">BDU57DRAFT_528334</name>
</gene>
<name>A0A6A5QSG3_AMPQU</name>
<accession>A0A6A5QSG3</accession>
<evidence type="ECO:0000313" key="2">
    <source>
        <dbReference type="EMBL" id="KAF1917788.1"/>
    </source>
</evidence>
<sequence>MDLGRSIYKWFKHNWVLVVLSVIALILDLVLYTKRRQIQRRFINAIETLCVVGQRTCNTIPDWKVPPPADEEPAFELDTQSAPPTPAKDCSMPKTLLGKHRDAIQNCKVWQHDIGAIDPKKAALKVTFLIAKPQSAVPCTIKAASPGLSKAASPVHPKIPHERKYTVRLPIT</sequence>
<dbReference type="Proteomes" id="UP000800096">
    <property type="component" value="Unassembled WGS sequence"/>
</dbReference>
<evidence type="ECO:0000256" key="1">
    <source>
        <dbReference type="SAM" id="Phobius"/>
    </source>
</evidence>